<organism evidence="2">
    <name type="scientific">marine sediment metagenome</name>
    <dbReference type="NCBI Taxonomy" id="412755"/>
    <lineage>
        <taxon>unclassified sequences</taxon>
        <taxon>metagenomes</taxon>
        <taxon>ecological metagenomes</taxon>
    </lineage>
</organism>
<dbReference type="InterPro" id="IPR036583">
    <property type="entry name" value="23S_rRNA_IVS_sf"/>
</dbReference>
<comment type="caution">
    <text evidence="2">The sequence shown here is derived from an EMBL/GenBank/DDBJ whole genome shotgun (WGS) entry which is preliminary data.</text>
</comment>
<dbReference type="InterPro" id="IPR012657">
    <property type="entry name" value="23S_rRNA-intervening_sequence"/>
</dbReference>
<dbReference type="AlphaFoldDB" id="X0WSV9"/>
<dbReference type="PANTHER" id="PTHR38471">
    <property type="entry name" value="FOUR HELIX BUNDLE PROTEIN"/>
    <property type="match status" value="1"/>
</dbReference>
<sequence>MTAKNYLEVEDLEVYKKLCRLHIEVCDLTHTWPQEENYELGSQARRSSNSAPAQLAEKNDDRHIRNKIEGVNRSRAEAGETIHHLFMAKLKGYISEEVYLEFRGRYKEYIRMLNGLEKTLERKIPEREQRWQIAEEPAVFGSSDETLLHGWPVVAG</sequence>
<dbReference type="SUPFAM" id="SSF158446">
    <property type="entry name" value="IVS-encoded protein-like"/>
    <property type="match status" value="1"/>
</dbReference>
<dbReference type="EMBL" id="BARS01031033">
    <property type="protein sequence ID" value="GAG27593.1"/>
    <property type="molecule type" value="Genomic_DNA"/>
</dbReference>
<gene>
    <name evidence="2" type="ORF">S01H1_48327</name>
</gene>
<proteinExistence type="predicted"/>
<feature type="region of interest" description="Disordered" evidence="1">
    <location>
        <begin position="42"/>
        <end position="61"/>
    </location>
</feature>
<dbReference type="Gene3D" id="1.20.1440.60">
    <property type="entry name" value="23S rRNA-intervening sequence"/>
    <property type="match status" value="1"/>
</dbReference>
<name>X0WSV9_9ZZZZ</name>
<evidence type="ECO:0008006" key="3">
    <source>
        <dbReference type="Google" id="ProtNLM"/>
    </source>
</evidence>
<evidence type="ECO:0000313" key="2">
    <source>
        <dbReference type="EMBL" id="GAG27593.1"/>
    </source>
</evidence>
<reference evidence="2" key="1">
    <citation type="journal article" date="2014" name="Front. Microbiol.">
        <title>High frequency of phylogenetically diverse reductive dehalogenase-homologous genes in deep subseafloor sedimentary metagenomes.</title>
        <authorList>
            <person name="Kawai M."/>
            <person name="Futagami T."/>
            <person name="Toyoda A."/>
            <person name="Takaki Y."/>
            <person name="Nishi S."/>
            <person name="Hori S."/>
            <person name="Arai W."/>
            <person name="Tsubouchi T."/>
            <person name="Morono Y."/>
            <person name="Uchiyama I."/>
            <person name="Ito T."/>
            <person name="Fujiyama A."/>
            <person name="Inagaki F."/>
            <person name="Takami H."/>
        </authorList>
    </citation>
    <scope>NUCLEOTIDE SEQUENCE</scope>
    <source>
        <strain evidence="2">Expedition CK06-06</strain>
    </source>
</reference>
<dbReference type="NCBIfam" id="TIGR02436">
    <property type="entry name" value="four helix bundle protein"/>
    <property type="match status" value="1"/>
</dbReference>
<accession>X0WSV9</accession>
<dbReference type="Pfam" id="PF05635">
    <property type="entry name" value="23S_rRNA_IVP"/>
    <property type="match status" value="1"/>
</dbReference>
<dbReference type="PANTHER" id="PTHR38471:SF2">
    <property type="entry name" value="FOUR HELIX BUNDLE PROTEIN"/>
    <property type="match status" value="1"/>
</dbReference>
<protein>
    <recommendedName>
        <fullName evidence="3">Four helix bundle protein</fullName>
    </recommendedName>
</protein>
<evidence type="ECO:0000256" key="1">
    <source>
        <dbReference type="SAM" id="MobiDB-lite"/>
    </source>
</evidence>